<dbReference type="Proteomes" id="UP000515121">
    <property type="component" value="Unplaced"/>
</dbReference>
<dbReference type="RefSeq" id="XP_022774488.1">
    <property type="nucleotide sequence ID" value="XM_022918753.1"/>
</dbReference>
<feature type="region of interest" description="Disordered" evidence="1">
    <location>
        <begin position="78"/>
        <end position="102"/>
    </location>
</feature>
<sequence>MIDSTLDLISQAVSNNLYVFCLFNLIIVMILMGSKHGSSLDQDFEIPLSAPTYDKQSISVSEQVKNANRLWSAYETAKDDNKGNRNGFDANNTEDADEDDDELRRRVEEFIAKVNREWRAEKLGLSFSA</sequence>
<accession>A0A6P6BBK9</accession>
<name>A0A6P6BBK9_DURZI</name>
<feature type="transmembrane region" description="Helical" evidence="2">
    <location>
        <begin position="12"/>
        <end position="32"/>
    </location>
</feature>
<dbReference type="KEGG" id="dzi:111316690"/>
<evidence type="ECO:0000313" key="3">
    <source>
        <dbReference type="Proteomes" id="UP000515121"/>
    </source>
</evidence>
<dbReference type="AlphaFoldDB" id="A0A6P6BBK9"/>
<protein>
    <submittedName>
        <fullName evidence="4">Uncharacterized protein LOC111316690</fullName>
    </submittedName>
</protein>
<evidence type="ECO:0000256" key="1">
    <source>
        <dbReference type="SAM" id="MobiDB-lite"/>
    </source>
</evidence>
<dbReference type="PANTHER" id="PTHR36595">
    <property type="entry name" value="TRANSMEMBRANE PROTEIN"/>
    <property type="match status" value="1"/>
</dbReference>
<gene>
    <name evidence="4" type="primary">LOC111316690</name>
</gene>
<keyword evidence="3" id="KW-1185">Reference proteome</keyword>
<keyword evidence="2" id="KW-0472">Membrane</keyword>
<reference evidence="4" key="1">
    <citation type="submission" date="2025-08" db="UniProtKB">
        <authorList>
            <consortium name="RefSeq"/>
        </authorList>
    </citation>
    <scope>IDENTIFICATION</scope>
    <source>
        <tissue evidence="4">Fruit stalk</tissue>
    </source>
</reference>
<keyword evidence="2" id="KW-1133">Transmembrane helix</keyword>
<evidence type="ECO:0000256" key="2">
    <source>
        <dbReference type="SAM" id="Phobius"/>
    </source>
</evidence>
<feature type="compositionally biased region" description="Acidic residues" evidence="1">
    <location>
        <begin position="92"/>
        <end position="101"/>
    </location>
</feature>
<organism evidence="3 4">
    <name type="scientific">Durio zibethinus</name>
    <name type="common">Durian</name>
    <dbReference type="NCBI Taxonomy" id="66656"/>
    <lineage>
        <taxon>Eukaryota</taxon>
        <taxon>Viridiplantae</taxon>
        <taxon>Streptophyta</taxon>
        <taxon>Embryophyta</taxon>
        <taxon>Tracheophyta</taxon>
        <taxon>Spermatophyta</taxon>
        <taxon>Magnoliopsida</taxon>
        <taxon>eudicotyledons</taxon>
        <taxon>Gunneridae</taxon>
        <taxon>Pentapetalae</taxon>
        <taxon>rosids</taxon>
        <taxon>malvids</taxon>
        <taxon>Malvales</taxon>
        <taxon>Malvaceae</taxon>
        <taxon>Helicteroideae</taxon>
        <taxon>Durio</taxon>
    </lineage>
</organism>
<proteinExistence type="predicted"/>
<dbReference type="PANTHER" id="PTHR36595:SF1">
    <property type="entry name" value="TRANSMEMBRANE PROTEIN"/>
    <property type="match status" value="1"/>
</dbReference>
<dbReference type="OrthoDB" id="1110706at2759"/>
<keyword evidence="2" id="KW-0812">Transmembrane</keyword>
<evidence type="ECO:0000313" key="4">
    <source>
        <dbReference type="RefSeq" id="XP_022774488.1"/>
    </source>
</evidence>
<dbReference type="GeneID" id="111316690"/>